<protein>
    <submittedName>
        <fullName evidence="3">Polyphosphate:AMP phosphotransferase</fullName>
    </submittedName>
</protein>
<evidence type="ECO:0000256" key="1">
    <source>
        <dbReference type="SAM" id="MobiDB-lite"/>
    </source>
</evidence>
<feature type="domain" description="Polyphosphate kinase-2-related" evidence="2">
    <location>
        <begin position="11"/>
        <end position="233"/>
    </location>
</feature>
<evidence type="ECO:0000313" key="4">
    <source>
        <dbReference type="Proteomes" id="UP001604335"/>
    </source>
</evidence>
<dbReference type="InterPro" id="IPR027417">
    <property type="entry name" value="P-loop_NTPase"/>
</dbReference>
<gene>
    <name evidence="3" type="primary">pap</name>
    <name evidence="3" type="ORF">VPK24_04205</name>
</gene>
<dbReference type="InterPro" id="IPR022489">
    <property type="entry name" value="PolyP_AMP_Tfrase"/>
</dbReference>
<dbReference type="Gene3D" id="3.40.50.300">
    <property type="entry name" value="P-loop containing nucleotide triphosphate hydrolases"/>
    <property type="match status" value="2"/>
</dbReference>
<dbReference type="EMBL" id="JAZAQF010000022">
    <property type="protein sequence ID" value="MFG3816830.1"/>
    <property type="molecule type" value="Genomic_DNA"/>
</dbReference>
<sequence length="495" mass="57282">MLDMLDLSLKLDKATYVAERDRLALQLRSLQADCREAQLPVIIALEGWAAAGKGAIVKELRDSLDPRGFQVHPIFPPEPHELGFPWLRRFWLRLPEAGTIGLFYHSWYSHLLEDRLFGRLPDPQFPEATREVNAFERQLADKGAAIAKFFIHLGRDELKKRLKKYQADPFQAWRVRPEDWQQAKHYRQYRDLAEAMLAETSTGAAPWTLVEGNSRRWAVIKVLSETIATIAGALDRQRSQASPPPPLPAQAELHPGEPDLLARVNLSQALSRSKYERKLAEQQARLRSLQMQIHRQRLPVLVLFEGWDAAGKGGAISRLTGMLDPRSYAVHAFAAPTAEERAHHYLWRFWRWLPAAGTIGIFDRSWYGRVLVERIEGFATETEWRRAYQEINEFESQLMSSGMVLVKVWLHISPEEQLRRFQERKDNPFKQYKLTDEDWRNRERWPLYSVAVNQMVQRTHTPLAPWTLIAAEDKYFARVAVATAVADAIERRLTR</sequence>
<accession>A0ABW7C9K4</accession>
<evidence type="ECO:0000259" key="2">
    <source>
        <dbReference type="Pfam" id="PF03976"/>
    </source>
</evidence>
<name>A0ABW7C9K4_9CYAN</name>
<evidence type="ECO:0000313" key="3">
    <source>
        <dbReference type="EMBL" id="MFG3816830.1"/>
    </source>
</evidence>
<dbReference type="InterPro" id="IPR022488">
    <property type="entry name" value="PPK2-related"/>
</dbReference>
<dbReference type="Proteomes" id="UP001604335">
    <property type="component" value="Unassembled WGS sequence"/>
</dbReference>
<reference evidence="4" key="1">
    <citation type="journal article" date="2024" name="Algal Res.">
        <title>Biochemical, toxicological and genomic investigation of a high-biomass producing Limnothrix strain isolated from Italian shallow drinking water reservoir.</title>
        <authorList>
            <person name="Simonazzi M."/>
            <person name="Shishido T.K."/>
            <person name="Delbaje E."/>
            <person name="Wahlsten M."/>
            <person name="Fewer D.P."/>
            <person name="Sivonen K."/>
            <person name="Pezzolesi L."/>
            <person name="Pistocchi R."/>
        </authorList>
    </citation>
    <scope>NUCLEOTIDE SEQUENCE [LARGE SCALE GENOMIC DNA]</scope>
    <source>
        <strain evidence="4">LRLZ20PSL1</strain>
    </source>
</reference>
<feature type="domain" description="Polyphosphate kinase-2-related" evidence="2">
    <location>
        <begin position="270"/>
        <end position="492"/>
    </location>
</feature>
<proteinExistence type="predicted"/>
<organism evidence="3 4">
    <name type="scientific">Limnothrix redekei LRLZ20PSL1</name>
    <dbReference type="NCBI Taxonomy" id="3112953"/>
    <lineage>
        <taxon>Bacteria</taxon>
        <taxon>Bacillati</taxon>
        <taxon>Cyanobacteriota</taxon>
        <taxon>Cyanophyceae</taxon>
        <taxon>Pseudanabaenales</taxon>
        <taxon>Pseudanabaenaceae</taxon>
        <taxon>Limnothrix</taxon>
    </lineage>
</organism>
<comment type="caution">
    <text evidence="3">The sequence shown here is derived from an EMBL/GenBank/DDBJ whole genome shotgun (WGS) entry which is preliminary data.</text>
</comment>
<dbReference type="PANTHER" id="PTHR34383:SF3">
    <property type="entry name" value="POLYPHOSPHATE:AMP PHOSPHOTRANSFERASE"/>
    <property type="match status" value="1"/>
</dbReference>
<feature type="region of interest" description="Disordered" evidence="1">
    <location>
        <begin position="235"/>
        <end position="254"/>
    </location>
</feature>
<keyword evidence="4" id="KW-1185">Reference proteome</keyword>
<dbReference type="NCBIfam" id="TIGR03708">
    <property type="entry name" value="poly_P_AMP_trns"/>
    <property type="match status" value="1"/>
</dbReference>
<dbReference type="Pfam" id="PF03976">
    <property type="entry name" value="PPK2"/>
    <property type="match status" value="2"/>
</dbReference>
<dbReference type="RefSeq" id="WP_393010877.1">
    <property type="nucleotide sequence ID" value="NZ_JAZAQF010000022.1"/>
</dbReference>
<dbReference type="PANTHER" id="PTHR34383">
    <property type="entry name" value="POLYPHOSPHATE:AMP PHOSPHOTRANSFERASE-RELATED"/>
    <property type="match status" value="1"/>
</dbReference>
<dbReference type="SUPFAM" id="SSF52540">
    <property type="entry name" value="P-loop containing nucleoside triphosphate hydrolases"/>
    <property type="match status" value="2"/>
</dbReference>